<dbReference type="AlphaFoldDB" id="A0A4R0R561"/>
<protein>
    <submittedName>
        <fullName evidence="1">Uncharacterized protein</fullName>
    </submittedName>
</protein>
<accession>A0A4R0R561</accession>
<evidence type="ECO:0000313" key="1">
    <source>
        <dbReference type="EMBL" id="TCD61253.1"/>
    </source>
</evidence>
<organism evidence="1 2">
    <name type="scientific">Steccherinum ochraceum</name>
    <dbReference type="NCBI Taxonomy" id="92696"/>
    <lineage>
        <taxon>Eukaryota</taxon>
        <taxon>Fungi</taxon>
        <taxon>Dikarya</taxon>
        <taxon>Basidiomycota</taxon>
        <taxon>Agaricomycotina</taxon>
        <taxon>Agaricomycetes</taxon>
        <taxon>Polyporales</taxon>
        <taxon>Steccherinaceae</taxon>
        <taxon>Steccherinum</taxon>
    </lineage>
</organism>
<dbReference type="EMBL" id="RWJN01000487">
    <property type="protein sequence ID" value="TCD61253.1"/>
    <property type="molecule type" value="Genomic_DNA"/>
</dbReference>
<name>A0A4R0R561_9APHY</name>
<evidence type="ECO:0000313" key="2">
    <source>
        <dbReference type="Proteomes" id="UP000292702"/>
    </source>
</evidence>
<keyword evidence="2" id="KW-1185">Reference proteome</keyword>
<comment type="caution">
    <text evidence="1">The sequence shown here is derived from an EMBL/GenBank/DDBJ whole genome shotgun (WGS) entry which is preliminary data.</text>
</comment>
<gene>
    <name evidence="1" type="ORF">EIP91_008702</name>
</gene>
<proteinExistence type="predicted"/>
<dbReference type="Proteomes" id="UP000292702">
    <property type="component" value="Unassembled WGS sequence"/>
</dbReference>
<reference evidence="1 2" key="1">
    <citation type="submission" date="2018-11" db="EMBL/GenBank/DDBJ databases">
        <title>Genome assembly of Steccherinum ochraceum LE-BIN_3174, the white-rot fungus of the Steccherinaceae family (The Residual Polyporoid clade, Polyporales, Basidiomycota).</title>
        <authorList>
            <person name="Fedorova T.V."/>
            <person name="Glazunova O.A."/>
            <person name="Landesman E.O."/>
            <person name="Moiseenko K.V."/>
            <person name="Psurtseva N.V."/>
            <person name="Savinova O.S."/>
            <person name="Shakhova N.V."/>
            <person name="Tyazhelova T.V."/>
            <person name="Vasina D.V."/>
        </authorList>
    </citation>
    <scope>NUCLEOTIDE SEQUENCE [LARGE SCALE GENOMIC DNA]</scope>
    <source>
        <strain evidence="1 2">LE-BIN_3174</strain>
    </source>
</reference>
<sequence length="163" mass="18647">MKLSRPLSGDFKCIAAELEKERSSPLPWTTPSELLRYGFTHPPQLYNSQLGVPLLDYGYMMSHDWMRQFAVEKGLWDDIDPDDMASFSFVGLVAREIKDRLQLVVPPRLFYLPGGNERMVVVGMASNVSPRGIKHADNLKKKQALMEFFGMTEEPKWFITAYA</sequence>